<dbReference type="EMBL" id="SJPJ01000001">
    <property type="protein sequence ID" value="TWT82740.1"/>
    <property type="molecule type" value="Genomic_DNA"/>
</dbReference>
<comment type="similarity">
    <text evidence="3 9">Belongs to the glycosyl hydrolase 2 family.</text>
</comment>
<evidence type="ECO:0000256" key="4">
    <source>
        <dbReference type="ARBA" id="ARBA00012756"/>
    </source>
</evidence>
<evidence type="ECO:0000256" key="2">
    <source>
        <dbReference type="ARBA" id="ARBA00001959"/>
    </source>
</evidence>
<dbReference type="Pfam" id="PF00703">
    <property type="entry name" value="Glyco_hydro_2"/>
    <property type="match status" value="1"/>
</dbReference>
<dbReference type="AlphaFoldDB" id="A0A5C5Z6D3"/>
<gene>
    <name evidence="11" type="primary">lacZ_3</name>
    <name evidence="11" type="ORF">CA13_42030</name>
</gene>
<evidence type="ECO:0000313" key="12">
    <source>
        <dbReference type="Proteomes" id="UP000315010"/>
    </source>
</evidence>
<keyword evidence="12" id="KW-1185">Reference proteome</keyword>
<dbReference type="InterPro" id="IPR050347">
    <property type="entry name" value="Bact_Beta-galactosidase"/>
</dbReference>
<evidence type="ECO:0000313" key="11">
    <source>
        <dbReference type="EMBL" id="TWT82740.1"/>
    </source>
</evidence>
<dbReference type="Gene3D" id="3.20.20.80">
    <property type="entry name" value="Glycosidases"/>
    <property type="match status" value="1"/>
</dbReference>
<dbReference type="Gene3D" id="2.70.98.10">
    <property type="match status" value="1"/>
</dbReference>
<dbReference type="InterPro" id="IPR023230">
    <property type="entry name" value="Glyco_hydro_2_CS"/>
</dbReference>
<dbReference type="InterPro" id="IPR011013">
    <property type="entry name" value="Gal_mutarotase_sf_dom"/>
</dbReference>
<evidence type="ECO:0000256" key="5">
    <source>
        <dbReference type="ARBA" id="ARBA00013303"/>
    </source>
</evidence>
<dbReference type="InterPro" id="IPR036156">
    <property type="entry name" value="Beta-gal/glucu_dom_sf"/>
</dbReference>
<reference evidence="11 12" key="1">
    <citation type="submission" date="2019-02" db="EMBL/GenBank/DDBJ databases">
        <title>Deep-cultivation of Planctomycetes and their phenomic and genomic characterization uncovers novel biology.</title>
        <authorList>
            <person name="Wiegand S."/>
            <person name="Jogler M."/>
            <person name="Boedeker C."/>
            <person name="Pinto D."/>
            <person name="Vollmers J."/>
            <person name="Rivas-Marin E."/>
            <person name="Kohn T."/>
            <person name="Peeters S.H."/>
            <person name="Heuer A."/>
            <person name="Rast P."/>
            <person name="Oberbeckmann S."/>
            <person name="Bunk B."/>
            <person name="Jeske O."/>
            <person name="Meyerdierks A."/>
            <person name="Storesund J.E."/>
            <person name="Kallscheuer N."/>
            <person name="Luecker S."/>
            <person name="Lage O.M."/>
            <person name="Pohl T."/>
            <person name="Merkel B.J."/>
            <person name="Hornburger P."/>
            <person name="Mueller R.-W."/>
            <person name="Bruemmer F."/>
            <person name="Labrenz M."/>
            <person name="Spormann A.M."/>
            <person name="Op Den Camp H."/>
            <person name="Overmann J."/>
            <person name="Amann R."/>
            <person name="Jetten M.S.M."/>
            <person name="Mascher T."/>
            <person name="Medema M.H."/>
            <person name="Devos D.P."/>
            <person name="Kaster A.-K."/>
            <person name="Ovreas L."/>
            <person name="Rohde M."/>
            <person name="Galperin M.Y."/>
            <person name="Jogler C."/>
        </authorList>
    </citation>
    <scope>NUCLEOTIDE SEQUENCE [LARGE SCALE GENOMIC DNA]</scope>
    <source>
        <strain evidence="11 12">CA13</strain>
    </source>
</reference>
<dbReference type="PANTHER" id="PTHR46323:SF2">
    <property type="entry name" value="BETA-GALACTOSIDASE"/>
    <property type="match status" value="1"/>
</dbReference>
<dbReference type="Proteomes" id="UP000315010">
    <property type="component" value="Unassembled WGS sequence"/>
</dbReference>
<dbReference type="SUPFAM" id="SSF74650">
    <property type="entry name" value="Galactose mutarotase-like"/>
    <property type="match status" value="1"/>
</dbReference>
<name>A0A5C5Z6D3_9BACT</name>
<dbReference type="FunFam" id="3.20.20.80:FF:000018">
    <property type="entry name" value="Beta-galactosidase"/>
    <property type="match status" value="1"/>
</dbReference>
<comment type="catalytic activity">
    <reaction evidence="1 9">
        <text>Hydrolysis of terminal non-reducing beta-D-galactose residues in beta-D-galactosides.</text>
        <dbReference type="EC" id="3.2.1.23"/>
    </reaction>
</comment>
<organism evidence="11 12">
    <name type="scientific">Novipirellula herctigrandis</name>
    <dbReference type="NCBI Taxonomy" id="2527986"/>
    <lineage>
        <taxon>Bacteria</taxon>
        <taxon>Pseudomonadati</taxon>
        <taxon>Planctomycetota</taxon>
        <taxon>Planctomycetia</taxon>
        <taxon>Pirellulales</taxon>
        <taxon>Pirellulaceae</taxon>
        <taxon>Novipirellula</taxon>
    </lineage>
</organism>
<dbReference type="GO" id="GO:0030246">
    <property type="term" value="F:carbohydrate binding"/>
    <property type="evidence" value="ECO:0007669"/>
    <property type="project" value="InterPro"/>
</dbReference>
<dbReference type="GO" id="GO:0004565">
    <property type="term" value="F:beta-galactosidase activity"/>
    <property type="evidence" value="ECO:0007669"/>
    <property type="project" value="UniProtKB-EC"/>
</dbReference>
<dbReference type="PROSITE" id="PS00608">
    <property type="entry name" value="GLYCOSYL_HYDROL_F2_2"/>
    <property type="match status" value="1"/>
</dbReference>
<dbReference type="Pfam" id="PF02929">
    <property type="entry name" value="Bgal_small_N"/>
    <property type="match status" value="1"/>
</dbReference>
<keyword evidence="7 9" id="KW-0326">Glycosidase</keyword>
<dbReference type="Pfam" id="PF02837">
    <property type="entry name" value="Glyco_hydro_2_N"/>
    <property type="match status" value="1"/>
</dbReference>
<dbReference type="InterPro" id="IPR006103">
    <property type="entry name" value="Glyco_hydro_2_cat"/>
</dbReference>
<dbReference type="InterPro" id="IPR032312">
    <property type="entry name" value="LacZ_4"/>
</dbReference>
<dbReference type="SUPFAM" id="SSF49303">
    <property type="entry name" value="beta-Galactosidase/glucuronidase domain"/>
    <property type="match status" value="2"/>
</dbReference>
<evidence type="ECO:0000256" key="6">
    <source>
        <dbReference type="ARBA" id="ARBA00022801"/>
    </source>
</evidence>
<dbReference type="Pfam" id="PF02836">
    <property type="entry name" value="Glyco_hydro_2_C"/>
    <property type="match status" value="1"/>
</dbReference>
<dbReference type="InterPro" id="IPR014718">
    <property type="entry name" value="GH-type_carb-bd"/>
</dbReference>
<sequence>MAAGIRTERRPTMKRLLFLFLAISCLVQSVAISEDRFPLDWQNETTIAKGKMPARATSYSYSSTDEALAGNRARARMISLNGDWKFRFVADSNDRPVDFFQADFDASDWDSLAVPSSWEVKGYGTPIYTNATYPFAADPPRIDRTNPVGSYRRDFDIPATWQDMRVVLHFGGVSSAFYVWVNGELAGYSQGSRLPAEFDVSDLVKEGPNQLAVQVFRWSDGSYLEDQDMWRLSGIHREVLLLAEPKVALDDFFVRTKFDEDLQDAKLQIRPKIARIQNASTDGWNLSAQLFDADDQAVLAEPLSIPVNKIVKEWYPQRDTVPFGLLEANISKPEKWSAEKPYLYSLVFSLTDPKGGLAESRSCRVGFRQVEIDSSGALMVNGRAVKLMGVNRHDHDHIEGKALTRDDMREDVRLMKRFNLNSVRTSHYPNDPYFYELCDQYGIYVMDEANVESHGVRGLLVNTPSWHYAINERIIRMVERDKNHPSVISWSLGNETGCGPIHAAAAHWIKDFDPTRFVHYEGAQGDPNSPDYIPGGGNQSQRWDVMANPNDPAYVDVISRMYPTVKQLQNLSEAPHIRRPIVMCEYAHAMGNSLGNLAEYWDVIRSKPNLIGGYIWDWVDQGLLTTNDDGDEYFAYGGDFGDTPNDSNFCLNGVIASDRSPKPQTWECKYVFQPVAFESIDLSVGKIRLINRFNFKNTAEYQIRWQLSENGLDVAHGELPSLEVSPGQGRVMTIPYSQTPMRPDAEYWLRVSLHEKRPQLWCDAGFEIAKEQFRVSPDGPVVSTFVSAKAPSTEYTDQRITISGDRFEADFDRKSGDLVRYEINGTDLLKSPMRMNFWRPQTDNDRIGGKTHKNQAFWMELADKLQTKRVEAKVQVDQTVKVAVRKALGEQVVIDIDYFINGDGDIKVGIRFVADPSLPPLVRLGMTVGISDEYADIQYYGKGPWENYNDRSRSAEVKVHDAAISEMAENYVRPQENGNRTQIRWIKFSGKVPTLRIQGESPMAFSIWPWSAENVSQAKHTYELKPQGFYTLNLDHRQMGVGGTDSWSPKALPIKKYQIPAGTYVWSFVLDMR</sequence>
<dbReference type="EC" id="3.2.1.23" evidence="4 9"/>
<dbReference type="InterPro" id="IPR017853">
    <property type="entry name" value="GH"/>
</dbReference>
<dbReference type="GO" id="GO:0005990">
    <property type="term" value="P:lactose catabolic process"/>
    <property type="evidence" value="ECO:0007669"/>
    <property type="project" value="TreeGrafter"/>
</dbReference>
<protein>
    <recommendedName>
        <fullName evidence="5 9">Beta-galactosidase</fullName>
        <ecNumber evidence="4 9">3.2.1.23</ecNumber>
    </recommendedName>
    <alternativeName>
        <fullName evidence="8 9">Lactase</fullName>
    </alternativeName>
</protein>
<dbReference type="SUPFAM" id="SSF51445">
    <property type="entry name" value="(Trans)glycosidases"/>
    <property type="match status" value="1"/>
</dbReference>
<dbReference type="Gene3D" id="2.60.120.260">
    <property type="entry name" value="Galactose-binding domain-like"/>
    <property type="match status" value="1"/>
</dbReference>
<proteinExistence type="inferred from homology"/>
<dbReference type="InterPro" id="IPR013783">
    <property type="entry name" value="Ig-like_fold"/>
</dbReference>
<evidence type="ECO:0000256" key="9">
    <source>
        <dbReference type="RuleBase" id="RU361154"/>
    </source>
</evidence>
<dbReference type="InterPro" id="IPR008979">
    <property type="entry name" value="Galactose-bd-like_sf"/>
</dbReference>
<comment type="cofactor">
    <cofactor evidence="2">
        <name>Na(+)</name>
        <dbReference type="ChEBI" id="CHEBI:29101"/>
    </cofactor>
</comment>
<evidence type="ECO:0000256" key="8">
    <source>
        <dbReference type="ARBA" id="ARBA00032230"/>
    </source>
</evidence>
<evidence type="ECO:0000256" key="3">
    <source>
        <dbReference type="ARBA" id="ARBA00007401"/>
    </source>
</evidence>
<keyword evidence="6 9" id="KW-0378">Hydrolase</keyword>
<dbReference type="InterPro" id="IPR006104">
    <property type="entry name" value="Glyco_hydro_2_N"/>
</dbReference>
<dbReference type="GO" id="GO:0009341">
    <property type="term" value="C:beta-galactosidase complex"/>
    <property type="evidence" value="ECO:0007669"/>
    <property type="project" value="InterPro"/>
</dbReference>
<comment type="caution">
    <text evidence="11">The sequence shown here is derived from an EMBL/GenBank/DDBJ whole genome shotgun (WGS) entry which is preliminary data.</text>
</comment>
<dbReference type="InterPro" id="IPR006101">
    <property type="entry name" value="Glyco_hydro_2"/>
</dbReference>
<dbReference type="Pfam" id="PF16353">
    <property type="entry name" value="LacZ_4"/>
    <property type="match status" value="1"/>
</dbReference>
<feature type="domain" description="Beta galactosidase small chain/" evidence="10">
    <location>
        <begin position="801"/>
        <end position="1071"/>
    </location>
</feature>
<dbReference type="InterPro" id="IPR006102">
    <property type="entry name" value="Ig-like_GH2"/>
</dbReference>
<dbReference type="PROSITE" id="PS00719">
    <property type="entry name" value="GLYCOSYL_HYDROL_F2_1"/>
    <property type="match status" value="1"/>
</dbReference>
<dbReference type="InterPro" id="IPR004199">
    <property type="entry name" value="B-gal_small/dom_5"/>
</dbReference>
<dbReference type="Gene3D" id="2.60.40.10">
    <property type="entry name" value="Immunoglobulins"/>
    <property type="match status" value="2"/>
</dbReference>
<dbReference type="PRINTS" id="PR00132">
    <property type="entry name" value="GLHYDRLASE2"/>
</dbReference>
<evidence type="ECO:0000256" key="7">
    <source>
        <dbReference type="ARBA" id="ARBA00023295"/>
    </source>
</evidence>
<dbReference type="SMART" id="SM01038">
    <property type="entry name" value="Bgal_small_N"/>
    <property type="match status" value="1"/>
</dbReference>
<evidence type="ECO:0000259" key="10">
    <source>
        <dbReference type="SMART" id="SM01038"/>
    </source>
</evidence>
<dbReference type="SUPFAM" id="SSF49785">
    <property type="entry name" value="Galactose-binding domain-like"/>
    <property type="match status" value="1"/>
</dbReference>
<dbReference type="InterPro" id="IPR023232">
    <property type="entry name" value="Glyco_hydro_2_AS"/>
</dbReference>
<evidence type="ECO:0000256" key="1">
    <source>
        <dbReference type="ARBA" id="ARBA00001412"/>
    </source>
</evidence>
<accession>A0A5C5Z6D3</accession>
<dbReference type="PANTHER" id="PTHR46323">
    <property type="entry name" value="BETA-GALACTOSIDASE"/>
    <property type="match status" value="1"/>
</dbReference>